<sequence length="112" mass="11342">MDDANPHHEAARSSTPGSTGPQGAAGGMGISSERQGPDVPDDGRERPRSDIEGTGTVGSARDHTDGTTTLSAAETAAVSTDLPEESAGGVEPHPDPVPSHELGNKNPGHQRS</sequence>
<gene>
    <name evidence="2" type="ORF">J2S59_002519</name>
</gene>
<dbReference type="EMBL" id="JAUSQM010000001">
    <property type="protein sequence ID" value="MDP9822710.1"/>
    <property type="molecule type" value="Genomic_DNA"/>
</dbReference>
<evidence type="ECO:0000256" key="1">
    <source>
        <dbReference type="SAM" id="MobiDB-lite"/>
    </source>
</evidence>
<evidence type="ECO:0000313" key="3">
    <source>
        <dbReference type="Proteomes" id="UP001240447"/>
    </source>
</evidence>
<dbReference type="Proteomes" id="UP001240447">
    <property type="component" value="Unassembled WGS sequence"/>
</dbReference>
<feature type="compositionally biased region" description="Basic and acidic residues" evidence="1">
    <location>
        <begin position="41"/>
        <end position="51"/>
    </location>
</feature>
<reference evidence="2 3" key="1">
    <citation type="submission" date="2023-07" db="EMBL/GenBank/DDBJ databases">
        <title>Sequencing the genomes of 1000 actinobacteria strains.</title>
        <authorList>
            <person name="Klenk H.-P."/>
        </authorList>
    </citation>
    <scope>NUCLEOTIDE SEQUENCE [LARGE SCALE GENOMIC DNA]</scope>
    <source>
        <strain evidence="2 3">GD13</strain>
    </source>
</reference>
<comment type="caution">
    <text evidence="2">The sequence shown here is derived from an EMBL/GenBank/DDBJ whole genome shotgun (WGS) entry which is preliminary data.</text>
</comment>
<feature type="region of interest" description="Disordered" evidence="1">
    <location>
        <begin position="1"/>
        <end position="112"/>
    </location>
</feature>
<feature type="compositionally biased region" description="Polar residues" evidence="1">
    <location>
        <begin position="12"/>
        <end position="21"/>
    </location>
</feature>
<accession>A0ABT9NSA6</accession>
<protein>
    <submittedName>
        <fullName evidence="2">Uncharacterized protein</fullName>
    </submittedName>
</protein>
<organism evidence="2 3">
    <name type="scientific">Nocardioides massiliensis</name>
    <dbReference type="NCBI Taxonomy" id="1325935"/>
    <lineage>
        <taxon>Bacteria</taxon>
        <taxon>Bacillati</taxon>
        <taxon>Actinomycetota</taxon>
        <taxon>Actinomycetes</taxon>
        <taxon>Propionibacteriales</taxon>
        <taxon>Nocardioidaceae</taxon>
        <taxon>Nocardioides</taxon>
    </lineage>
</organism>
<name>A0ABT9NSA6_9ACTN</name>
<proteinExistence type="predicted"/>
<feature type="compositionally biased region" description="Basic and acidic residues" evidence="1">
    <location>
        <begin position="1"/>
        <end position="11"/>
    </location>
</feature>
<evidence type="ECO:0000313" key="2">
    <source>
        <dbReference type="EMBL" id="MDP9822710.1"/>
    </source>
</evidence>
<keyword evidence="3" id="KW-1185">Reference proteome</keyword>
<dbReference type="RefSeq" id="WP_181642119.1">
    <property type="nucleotide sequence ID" value="NZ_CCXJ01000451.1"/>
</dbReference>